<organism evidence="7">
    <name type="scientific">Pisum sativum</name>
    <name type="common">Garden pea</name>
    <name type="synonym">Lathyrus oleraceus</name>
    <dbReference type="NCBI Taxonomy" id="3888"/>
    <lineage>
        <taxon>Eukaryota</taxon>
        <taxon>Viridiplantae</taxon>
        <taxon>Streptophyta</taxon>
        <taxon>Embryophyta</taxon>
        <taxon>Tracheophyta</taxon>
        <taxon>Spermatophyta</taxon>
        <taxon>Magnoliopsida</taxon>
        <taxon>eudicotyledons</taxon>
        <taxon>Gunneridae</taxon>
        <taxon>Pentapetalae</taxon>
        <taxon>rosids</taxon>
        <taxon>fabids</taxon>
        <taxon>Fabales</taxon>
        <taxon>Fabaceae</taxon>
        <taxon>Papilionoideae</taxon>
        <taxon>50 kb inversion clade</taxon>
        <taxon>NPAAA clade</taxon>
        <taxon>Hologalegina</taxon>
        <taxon>IRL clade</taxon>
        <taxon>Fabeae</taxon>
        <taxon>Lathyrus</taxon>
    </lineage>
</organism>
<dbReference type="Proteomes" id="UP001058974">
    <property type="component" value="Chromosome 4"/>
</dbReference>
<keyword evidence="4 6" id="KW-1133">Transmembrane helix</keyword>
<dbReference type="EMBL" id="KF981436">
    <property type="protein sequence ID" value="AIX87540.1"/>
    <property type="molecule type" value="mRNA"/>
</dbReference>
<evidence type="ECO:0000313" key="9">
    <source>
        <dbReference type="Proteomes" id="UP001058974"/>
    </source>
</evidence>
<reference evidence="7" key="1">
    <citation type="journal article" date="2015" name="PLoS Biol.">
        <title>FAX1, a novel membrane protein mediating plastid fatty acid export.</title>
        <authorList>
            <person name="Li N."/>
            <person name="Guegel I.L."/>
            <person name="Giavalisco P."/>
            <person name="Zeisler V."/>
            <person name="Schreiber L."/>
            <person name="Soll J."/>
            <person name="Philippar K."/>
        </authorList>
    </citation>
    <scope>NUCLEOTIDE SEQUENCE</scope>
</reference>
<evidence type="ECO:0000256" key="1">
    <source>
        <dbReference type="ARBA" id="ARBA00004370"/>
    </source>
</evidence>
<gene>
    <name evidence="7" type="primary">FAX1</name>
    <name evidence="8" type="ORF">KIW84_045261</name>
</gene>
<comment type="similarity">
    <text evidence="2">Belongs to the TMEM14 family.</text>
</comment>
<evidence type="ECO:0000256" key="5">
    <source>
        <dbReference type="ARBA" id="ARBA00023136"/>
    </source>
</evidence>
<keyword evidence="5 6" id="KW-0472">Membrane</keyword>
<reference evidence="8 9" key="2">
    <citation type="journal article" date="2022" name="Nat. Genet.">
        <title>Improved pea reference genome and pan-genome highlight genomic features and evolutionary characteristics.</title>
        <authorList>
            <person name="Yang T."/>
            <person name="Liu R."/>
            <person name="Luo Y."/>
            <person name="Hu S."/>
            <person name="Wang D."/>
            <person name="Wang C."/>
            <person name="Pandey M.K."/>
            <person name="Ge S."/>
            <person name="Xu Q."/>
            <person name="Li N."/>
            <person name="Li G."/>
            <person name="Huang Y."/>
            <person name="Saxena R.K."/>
            <person name="Ji Y."/>
            <person name="Li M."/>
            <person name="Yan X."/>
            <person name="He Y."/>
            <person name="Liu Y."/>
            <person name="Wang X."/>
            <person name="Xiang C."/>
            <person name="Varshney R.K."/>
            <person name="Ding H."/>
            <person name="Gao S."/>
            <person name="Zong X."/>
        </authorList>
    </citation>
    <scope>NUCLEOTIDE SEQUENCE [LARGE SCALE GENOMIC DNA]</scope>
    <source>
        <strain evidence="8 9">cv. Zhongwan 6</strain>
    </source>
</reference>
<accession>A0A0B4R6Z8</accession>
<evidence type="ECO:0000256" key="6">
    <source>
        <dbReference type="SAM" id="Phobius"/>
    </source>
</evidence>
<evidence type="ECO:0000256" key="4">
    <source>
        <dbReference type="ARBA" id="ARBA00022989"/>
    </source>
</evidence>
<feature type="transmembrane region" description="Helical" evidence="6">
    <location>
        <begin position="138"/>
        <end position="159"/>
    </location>
</feature>
<dbReference type="InterPro" id="IPR044890">
    <property type="entry name" value="TMEM14_sf"/>
</dbReference>
<keyword evidence="9" id="KW-1185">Reference proteome</keyword>
<evidence type="ECO:0000313" key="8">
    <source>
        <dbReference type="EMBL" id="KAI5421761.1"/>
    </source>
</evidence>
<feature type="transmembrane region" description="Helical" evidence="6">
    <location>
        <begin position="166"/>
        <end position="184"/>
    </location>
</feature>
<dbReference type="Gramene" id="PSAT_LOCUS15712_t1">
    <property type="protein sequence ID" value="CAL5196084.1"/>
    <property type="gene ID" value="PSAT_LOCUS15712"/>
</dbReference>
<protein>
    <submittedName>
        <fullName evidence="7">Plastid inner envelope membrane protein</fullName>
    </submittedName>
</protein>
<evidence type="ECO:0000256" key="3">
    <source>
        <dbReference type="ARBA" id="ARBA00022692"/>
    </source>
</evidence>
<dbReference type="GO" id="GO:0015245">
    <property type="term" value="F:fatty acid transmembrane transporter activity"/>
    <property type="evidence" value="ECO:0007669"/>
    <property type="project" value="TreeGrafter"/>
</dbReference>
<dbReference type="AlphaFoldDB" id="A0A0B4R6Z8"/>
<keyword evidence="3 6" id="KW-0812">Transmembrane</keyword>
<dbReference type="PANTHER" id="PTHR12668:SF48">
    <property type="entry name" value="PROTEIN FATTY ACID EXPORT 1, CHLOROPLASTIC"/>
    <property type="match status" value="1"/>
</dbReference>
<name>A0A0B4R6Z8_PEA</name>
<dbReference type="OrthoDB" id="655183at2759"/>
<comment type="subcellular location">
    <subcellularLocation>
        <location evidence="1">Membrane</location>
    </subcellularLocation>
</comment>
<dbReference type="Pfam" id="PF03647">
    <property type="entry name" value="Tmemb_14"/>
    <property type="match status" value="1"/>
</dbReference>
<dbReference type="PANTHER" id="PTHR12668">
    <property type="entry name" value="TRANSMEMBRANE PROTEIN 14, 15"/>
    <property type="match status" value="1"/>
</dbReference>
<evidence type="ECO:0000256" key="2">
    <source>
        <dbReference type="ARBA" id="ARBA00007590"/>
    </source>
</evidence>
<sequence>MAATSQAQLFCFPTVHRSLHIQQRRSLPCLSFRHSKLSVAMSLERHEAETADTETKNTLSYAADESKLNVEEKQESYSKLEESGSEKLGLGEATQEGVVDQQKKTAIIHDFCLGIPFGGFVLTGGIIGFLFSRSPATLASGVLVGGALLFLSTLSLKVWRQGKSSLPFILGQAALSGILIWKNFQSYSLAKKIFPTGISAIISSAMLCFYLYVLVSGGNPPPKKLKPSASVA</sequence>
<dbReference type="GO" id="GO:0009706">
    <property type="term" value="C:chloroplast inner membrane"/>
    <property type="evidence" value="ECO:0007669"/>
    <property type="project" value="TreeGrafter"/>
</dbReference>
<dbReference type="Gene3D" id="1.10.10.1740">
    <property type="entry name" value="Transmembrane protein 14-like"/>
    <property type="match status" value="1"/>
</dbReference>
<proteinExistence type="evidence at transcript level"/>
<evidence type="ECO:0000313" key="7">
    <source>
        <dbReference type="EMBL" id="AIX87540.1"/>
    </source>
</evidence>
<feature type="transmembrane region" description="Helical" evidence="6">
    <location>
        <begin position="111"/>
        <end position="132"/>
    </location>
</feature>
<dbReference type="Gramene" id="Psat04G0526100-T1">
    <property type="protein sequence ID" value="KAI5421761.1"/>
    <property type="gene ID" value="KIW84_045261"/>
</dbReference>
<dbReference type="InterPro" id="IPR005349">
    <property type="entry name" value="TMEM14"/>
</dbReference>
<feature type="transmembrane region" description="Helical" evidence="6">
    <location>
        <begin position="196"/>
        <end position="215"/>
    </location>
</feature>
<dbReference type="EMBL" id="JAMSHJ010000004">
    <property type="protein sequence ID" value="KAI5421761.1"/>
    <property type="molecule type" value="Genomic_DNA"/>
</dbReference>